<keyword evidence="1" id="KW-0175">Coiled coil</keyword>
<dbReference type="RefSeq" id="WP_208429716.1">
    <property type="nucleotide sequence ID" value="NZ_JAEPRJ010000001.1"/>
</dbReference>
<keyword evidence="4" id="KW-1185">Reference proteome</keyword>
<dbReference type="EMBL" id="JAEPRJ010000001">
    <property type="protein sequence ID" value="MBK5898286.1"/>
    <property type="molecule type" value="Genomic_DNA"/>
</dbReference>
<evidence type="ECO:0000256" key="1">
    <source>
        <dbReference type="SAM" id="Coils"/>
    </source>
</evidence>
<feature type="compositionally biased region" description="Basic and acidic residues" evidence="2">
    <location>
        <begin position="130"/>
        <end position="145"/>
    </location>
</feature>
<sequence length="170" mass="19134">MSDKNEFKDIAKKIAYTGIGAIAVAAEAAGEVIEKLSEKGEKVATGSKIIHEGKKAARDFKETVVKSKAKKAMDAVVEMTKEERDELRRKLDEFEAEIEKAKGEVDGEENAEDDKDIEVEFYNDAKSECCCSRSEEDKKEDKEEHKEEDDYEDEDSCSIDSCGCDECRER</sequence>
<accession>A0ABS1J2A6</accession>
<organism evidence="3 4">
    <name type="scientific">Catonella massiliensis</name>
    <dbReference type="NCBI Taxonomy" id="2799636"/>
    <lineage>
        <taxon>Bacteria</taxon>
        <taxon>Bacillati</taxon>
        <taxon>Bacillota</taxon>
        <taxon>Clostridia</taxon>
        <taxon>Lachnospirales</taxon>
        <taxon>Lachnospiraceae</taxon>
        <taxon>Catonella</taxon>
    </lineage>
</organism>
<name>A0ABS1J2A6_9FIRM</name>
<feature type="region of interest" description="Disordered" evidence="2">
    <location>
        <begin position="130"/>
        <end position="170"/>
    </location>
</feature>
<dbReference type="Proteomes" id="UP000604730">
    <property type="component" value="Unassembled WGS sequence"/>
</dbReference>
<feature type="compositionally biased region" description="Acidic residues" evidence="2">
    <location>
        <begin position="146"/>
        <end position="157"/>
    </location>
</feature>
<evidence type="ECO:0000313" key="3">
    <source>
        <dbReference type="EMBL" id="MBK5898286.1"/>
    </source>
</evidence>
<gene>
    <name evidence="3" type="ORF">JJN12_10930</name>
</gene>
<comment type="caution">
    <text evidence="3">The sequence shown here is derived from an EMBL/GenBank/DDBJ whole genome shotgun (WGS) entry which is preliminary data.</text>
</comment>
<proteinExistence type="predicted"/>
<feature type="coiled-coil region" evidence="1">
    <location>
        <begin position="70"/>
        <end position="111"/>
    </location>
</feature>
<evidence type="ECO:0000313" key="4">
    <source>
        <dbReference type="Proteomes" id="UP000604730"/>
    </source>
</evidence>
<reference evidence="3 4" key="1">
    <citation type="submission" date="2021-01" db="EMBL/GenBank/DDBJ databases">
        <title>Isolation and description of Catonella massiliensis sp. nov., a novel Catonella species, isolated from a stable periodontitis subject.</title>
        <authorList>
            <person name="Antezack A."/>
            <person name="Boxberger M."/>
            <person name="La Scola B."/>
            <person name="Monnet-Corti V."/>
        </authorList>
    </citation>
    <scope>NUCLEOTIDE SEQUENCE [LARGE SCALE GENOMIC DNA]</scope>
    <source>
        <strain evidence="3 4">Marseille-Q4567</strain>
    </source>
</reference>
<protein>
    <recommendedName>
        <fullName evidence="5">YtxH domain-containing protein</fullName>
    </recommendedName>
</protein>
<evidence type="ECO:0000256" key="2">
    <source>
        <dbReference type="SAM" id="MobiDB-lite"/>
    </source>
</evidence>
<evidence type="ECO:0008006" key="5">
    <source>
        <dbReference type="Google" id="ProtNLM"/>
    </source>
</evidence>